<evidence type="ECO:0000256" key="4">
    <source>
        <dbReference type="ARBA" id="ARBA00023239"/>
    </source>
</evidence>
<keyword evidence="5 8" id="KW-0457">Lysine biosynthesis</keyword>
<dbReference type="PANTHER" id="PTHR43727">
    <property type="entry name" value="DIAMINOPIMELATE DECARBOXYLASE"/>
    <property type="match status" value="1"/>
</dbReference>
<proteinExistence type="inferred from homology"/>
<dbReference type="RefSeq" id="WP_227019064.1">
    <property type="nucleotide sequence ID" value="NZ_JAGSND010000009.1"/>
</dbReference>
<gene>
    <name evidence="5 11" type="primary">lysA</name>
    <name evidence="11" type="ORF">KCX82_13685</name>
</gene>
<feature type="binding site" evidence="5">
    <location>
        <position position="292"/>
    </location>
    <ligand>
        <name>substrate</name>
    </ligand>
</feature>
<evidence type="ECO:0000259" key="9">
    <source>
        <dbReference type="Pfam" id="PF00278"/>
    </source>
</evidence>
<dbReference type="Proteomes" id="UP000675664">
    <property type="component" value="Unassembled WGS sequence"/>
</dbReference>
<evidence type="ECO:0000313" key="11">
    <source>
        <dbReference type="EMBL" id="MBR0598938.1"/>
    </source>
</evidence>
<evidence type="ECO:0000256" key="6">
    <source>
        <dbReference type="NCBIfam" id="TIGR01048"/>
    </source>
</evidence>
<dbReference type="NCBIfam" id="TIGR01048">
    <property type="entry name" value="lysA"/>
    <property type="match status" value="1"/>
</dbReference>
<comment type="function">
    <text evidence="5">Specifically catalyzes the decarboxylation of meso-diaminopimelate (meso-DAP) to L-lysine.</text>
</comment>
<dbReference type="PRINTS" id="PR01179">
    <property type="entry name" value="ODADCRBXLASE"/>
</dbReference>
<evidence type="ECO:0000256" key="3">
    <source>
        <dbReference type="ARBA" id="ARBA00022898"/>
    </source>
</evidence>
<dbReference type="HAMAP" id="MF_02120">
    <property type="entry name" value="LysA"/>
    <property type="match status" value="1"/>
</dbReference>
<dbReference type="SUPFAM" id="SSF50621">
    <property type="entry name" value="Alanine racemase C-terminal domain-like"/>
    <property type="match status" value="1"/>
</dbReference>
<comment type="pathway">
    <text evidence="5 8">Amino-acid biosynthesis; L-lysine biosynthesis via DAP pathway; L-lysine from DL-2,6-diaminopimelate: step 1/1.</text>
</comment>
<feature type="binding site" evidence="5">
    <location>
        <position position="360"/>
    </location>
    <ligand>
        <name>substrate</name>
    </ligand>
</feature>
<feature type="binding site" evidence="5">
    <location>
        <position position="388"/>
    </location>
    <ligand>
        <name>substrate</name>
    </ligand>
</feature>
<dbReference type="InterPro" id="IPR000183">
    <property type="entry name" value="Orn/DAP/Arg_de-COase"/>
</dbReference>
<dbReference type="InterPro" id="IPR022643">
    <property type="entry name" value="De-COase2_C"/>
</dbReference>
<dbReference type="EMBL" id="JAGSND010000009">
    <property type="protein sequence ID" value="MBR0598938.1"/>
    <property type="molecule type" value="Genomic_DNA"/>
</dbReference>
<keyword evidence="5" id="KW-0028">Amino-acid biosynthesis</keyword>
<evidence type="ECO:0000313" key="12">
    <source>
        <dbReference type="Proteomes" id="UP000675664"/>
    </source>
</evidence>
<dbReference type="SUPFAM" id="SSF51419">
    <property type="entry name" value="PLP-binding barrel"/>
    <property type="match status" value="1"/>
</dbReference>
<dbReference type="EC" id="4.1.1.20" evidence="5 6"/>
<accession>A0A8J7W4H3</accession>
<keyword evidence="2 5" id="KW-0210">Decarboxylase</keyword>
<evidence type="ECO:0000256" key="5">
    <source>
        <dbReference type="HAMAP-Rule" id="MF_02120"/>
    </source>
</evidence>
<dbReference type="InterPro" id="IPR009006">
    <property type="entry name" value="Ala_racemase/Decarboxylase_C"/>
</dbReference>
<dbReference type="GO" id="GO:0030170">
    <property type="term" value="F:pyridoxal phosphate binding"/>
    <property type="evidence" value="ECO:0007669"/>
    <property type="project" value="UniProtKB-UniRule"/>
</dbReference>
<dbReference type="FunFam" id="3.20.20.10:FF:000003">
    <property type="entry name" value="Diaminopimelate decarboxylase"/>
    <property type="match status" value="1"/>
</dbReference>
<dbReference type="GO" id="GO:0009089">
    <property type="term" value="P:lysine biosynthetic process via diaminopimelate"/>
    <property type="evidence" value="ECO:0007669"/>
    <property type="project" value="UniProtKB-UniRule"/>
</dbReference>
<dbReference type="InterPro" id="IPR022644">
    <property type="entry name" value="De-COase2_N"/>
</dbReference>
<protein>
    <recommendedName>
        <fullName evidence="5 6">Diaminopimelate decarboxylase</fullName>
        <shortName evidence="5">DAP decarboxylase</shortName>
        <shortName evidence="5">DAPDC</shortName>
        <ecNumber evidence="5 6">4.1.1.20</ecNumber>
    </recommendedName>
</protein>
<dbReference type="UniPathway" id="UPA00034">
    <property type="reaction ID" value="UER00027"/>
</dbReference>
<evidence type="ECO:0000259" key="10">
    <source>
        <dbReference type="Pfam" id="PF02784"/>
    </source>
</evidence>
<dbReference type="Gene3D" id="3.20.20.10">
    <property type="entry name" value="Alanine racemase"/>
    <property type="match status" value="1"/>
</dbReference>
<feature type="domain" description="Orn/DAP/Arg decarboxylase 2 C-terminal" evidence="9">
    <location>
        <begin position="32"/>
        <end position="386"/>
    </location>
</feature>
<feature type="binding site" evidence="5">
    <location>
        <position position="388"/>
    </location>
    <ligand>
        <name>pyridoxal 5'-phosphate</name>
        <dbReference type="ChEBI" id="CHEBI:597326"/>
    </ligand>
</feature>
<evidence type="ECO:0000256" key="1">
    <source>
        <dbReference type="ARBA" id="ARBA00001933"/>
    </source>
</evidence>
<dbReference type="GO" id="GO:0008836">
    <property type="term" value="F:diaminopimelate decarboxylase activity"/>
    <property type="evidence" value="ECO:0007669"/>
    <property type="project" value="UniProtKB-UniRule"/>
</dbReference>
<dbReference type="InterPro" id="IPR029066">
    <property type="entry name" value="PLP-binding_barrel"/>
</dbReference>
<feature type="binding site" evidence="5">
    <location>
        <position position="328"/>
    </location>
    <ligand>
        <name>substrate</name>
    </ligand>
</feature>
<feature type="domain" description="Orn/DAP/Arg decarboxylase 2 N-terminal" evidence="10">
    <location>
        <begin position="38"/>
        <end position="296"/>
    </location>
</feature>
<feature type="binding site" evidence="5">
    <location>
        <position position="247"/>
    </location>
    <ligand>
        <name>pyridoxal 5'-phosphate</name>
        <dbReference type="ChEBI" id="CHEBI:597326"/>
    </ligand>
</feature>
<organism evidence="11 12">
    <name type="scientific">Sinanaerobacter chloroacetimidivorans</name>
    <dbReference type="NCBI Taxonomy" id="2818044"/>
    <lineage>
        <taxon>Bacteria</taxon>
        <taxon>Bacillati</taxon>
        <taxon>Bacillota</taxon>
        <taxon>Clostridia</taxon>
        <taxon>Peptostreptococcales</taxon>
        <taxon>Anaerovoracaceae</taxon>
        <taxon>Sinanaerobacter</taxon>
    </lineage>
</organism>
<comment type="caution">
    <text evidence="11">The sequence shown here is derived from an EMBL/GenBank/DDBJ whole genome shotgun (WGS) entry which is preliminary data.</text>
</comment>
<feature type="active site" description="Proton donor" evidence="7">
    <location>
        <position position="359"/>
    </location>
</feature>
<comment type="cofactor">
    <cofactor evidence="1 5 7 8">
        <name>pyridoxal 5'-phosphate</name>
        <dbReference type="ChEBI" id="CHEBI:597326"/>
    </cofactor>
</comment>
<reference evidence="11" key="2">
    <citation type="submission" date="2021-04" db="EMBL/GenBank/DDBJ databases">
        <authorList>
            <person name="Liu J."/>
        </authorList>
    </citation>
    <scope>NUCLEOTIDE SEQUENCE</scope>
    <source>
        <strain evidence="11">BAD-6</strain>
    </source>
</reference>
<dbReference type="InterPro" id="IPR002986">
    <property type="entry name" value="DAP_deCOOHase_LysA"/>
</dbReference>
<comment type="similarity">
    <text evidence="5">Belongs to the Orn/Lys/Arg decarboxylase class-II family. LysA subfamily.</text>
</comment>
<evidence type="ECO:0000256" key="2">
    <source>
        <dbReference type="ARBA" id="ARBA00022793"/>
    </source>
</evidence>
<dbReference type="AlphaFoldDB" id="A0A8J7W4H3"/>
<dbReference type="CDD" id="cd06828">
    <property type="entry name" value="PLPDE_III_DapDC"/>
    <property type="match status" value="1"/>
</dbReference>
<feature type="binding site" evidence="5">
    <location>
        <position position="332"/>
    </location>
    <ligand>
        <name>substrate</name>
    </ligand>
</feature>
<name>A0A8J7W4H3_9FIRM</name>
<keyword evidence="4 5" id="KW-0456">Lyase</keyword>
<feature type="modified residue" description="N6-(pyridoxal phosphate)lysine" evidence="5 7">
    <location>
        <position position="64"/>
    </location>
</feature>
<reference evidence="11" key="1">
    <citation type="submission" date="2021-04" db="EMBL/GenBank/DDBJ databases">
        <title>Sinoanaerobacter chloroacetimidivorans sp. nov., an obligate anaerobic bacterium isolated from anaerobic sludge.</title>
        <authorList>
            <person name="Bao Y."/>
        </authorList>
    </citation>
    <scope>NUCLEOTIDE SEQUENCE</scope>
    <source>
        <strain evidence="11">BAD-6</strain>
    </source>
</reference>
<evidence type="ECO:0000256" key="8">
    <source>
        <dbReference type="RuleBase" id="RU003738"/>
    </source>
</evidence>
<dbReference type="Pfam" id="PF02784">
    <property type="entry name" value="Orn_Arg_deC_N"/>
    <property type="match status" value="1"/>
</dbReference>
<feature type="binding site" evidence="5">
    <location>
        <begin position="289"/>
        <end position="292"/>
    </location>
    <ligand>
        <name>pyridoxal 5'-phosphate</name>
        <dbReference type="ChEBI" id="CHEBI:597326"/>
    </ligand>
</feature>
<keyword evidence="3 5" id="KW-0663">Pyridoxal phosphate</keyword>
<sequence length="435" mass="49191">MLHRERNVENGILQIGGAAADQLAKACGTPLYVYDEGMIEARLKAYKQHFRSDLFDTEVLYASKAFACKALYQLLNRYDFGLDVVSGGELFLAKESGVPMDKIYFHGNNKTDAEIEMALSYGCGTIVVDHKMECERLIEAAEKQEHQINVMIRINPGVTAHTHKYIITGDLDSKFGVMMQNEEMILSMISSINQCSQLNFQGFHSHIGSQIFDLRAYETVIERLVKFIKKCETEHKIEINCLNLGGGFGSYYTQEDQPKAIEETCETLIKKCEKEIREKEVKLKQILIEPGRSIVAEPGYTLYTIGFMKDTPNKSFLFVDGGMTDNMRVALYDAKYDCDLACRMDEEKENKYTIAGKCCESGDILIERAMLPKAESGDLLAVYATGAYGYSMSNNYNRMRKLPVVFVKNGKARMVIKGESYSDQIRLETDEEVLI</sequence>
<dbReference type="Gene3D" id="2.40.37.10">
    <property type="entry name" value="Lyase, Ornithine Decarboxylase, Chain A, domain 1"/>
    <property type="match status" value="1"/>
</dbReference>
<evidence type="ECO:0000256" key="7">
    <source>
        <dbReference type="PIRSR" id="PIRSR600183-50"/>
    </source>
</evidence>
<dbReference type="PRINTS" id="PR01181">
    <property type="entry name" value="DAPDCRBXLASE"/>
</dbReference>
<keyword evidence="12" id="KW-1185">Reference proteome</keyword>
<comment type="subunit">
    <text evidence="5">Homodimer.</text>
</comment>
<comment type="catalytic activity">
    <reaction evidence="5 8">
        <text>meso-2,6-diaminopimelate + H(+) = L-lysine + CO2</text>
        <dbReference type="Rhea" id="RHEA:15101"/>
        <dbReference type="ChEBI" id="CHEBI:15378"/>
        <dbReference type="ChEBI" id="CHEBI:16526"/>
        <dbReference type="ChEBI" id="CHEBI:32551"/>
        <dbReference type="ChEBI" id="CHEBI:57791"/>
        <dbReference type="EC" id="4.1.1.20"/>
    </reaction>
</comment>
<dbReference type="Pfam" id="PF00278">
    <property type="entry name" value="Orn_DAP_Arg_deC"/>
    <property type="match status" value="1"/>
</dbReference>
<dbReference type="PANTHER" id="PTHR43727:SF2">
    <property type="entry name" value="GROUP IV DECARBOXYLASE"/>
    <property type="match status" value="1"/>
</dbReference>